<evidence type="ECO:0000256" key="6">
    <source>
        <dbReference type="ARBA" id="ARBA00022787"/>
    </source>
</evidence>
<keyword evidence="6" id="KW-1000">Mitochondrion outer membrane</keyword>
<evidence type="ECO:0000256" key="2">
    <source>
        <dbReference type="ARBA" id="ARBA00010510"/>
    </source>
</evidence>
<dbReference type="OrthoDB" id="536881at2759"/>
<name>A0A9W8I9K5_9FUNG</name>
<keyword evidence="7" id="KW-0653">Protein transport</keyword>
<dbReference type="Pfam" id="PF01459">
    <property type="entry name" value="Porin_3"/>
    <property type="match status" value="1"/>
</dbReference>
<dbReference type="Gene3D" id="2.40.160.10">
    <property type="entry name" value="Porin"/>
    <property type="match status" value="1"/>
</dbReference>
<evidence type="ECO:0000256" key="9">
    <source>
        <dbReference type="ARBA" id="ARBA00023136"/>
    </source>
</evidence>
<dbReference type="CDD" id="cd07305">
    <property type="entry name" value="Porin3_Tom40"/>
    <property type="match status" value="1"/>
</dbReference>
<keyword evidence="5" id="KW-0812">Transmembrane</keyword>
<dbReference type="GO" id="GO:0005741">
    <property type="term" value="C:mitochondrial outer membrane"/>
    <property type="evidence" value="ECO:0007669"/>
    <property type="project" value="UniProtKB-SubCell"/>
</dbReference>
<evidence type="ECO:0000313" key="11">
    <source>
        <dbReference type="Proteomes" id="UP001139887"/>
    </source>
</evidence>
<accession>A0A9W8I9K5</accession>
<dbReference type="Proteomes" id="UP001139887">
    <property type="component" value="Unassembled WGS sequence"/>
</dbReference>
<evidence type="ECO:0000256" key="7">
    <source>
        <dbReference type="ARBA" id="ARBA00022927"/>
    </source>
</evidence>
<comment type="similarity">
    <text evidence="2">Belongs to the Tom40 family.</text>
</comment>
<organism evidence="10 11">
    <name type="scientific">Coemansia brasiliensis</name>
    <dbReference type="NCBI Taxonomy" id="2650707"/>
    <lineage>
        <taxon>Eukaryota</taxon>
        <taxon>Fungi</taxon>
        <taxon>Fungi incertae sedis</taxon>
        <taxon>Zoopagomycota</taxon>
        <taxon>Kickxellomycotina</taxon>
        <taxon>Kickxellomycetes</taxon>
        <taxon>Kickxellales</taxon>
        <taxon>Kickxellaceae</taxon>
        <taxon>Coemansia</taxon>
    </lineage>
</organism>
<keyword evidence="3" id="KW-0813">Transport</keyword>
<dbReference type="InterPro" id="IPR027246">
    <property type="entry name" value="Porin_Euk/Tom40"/>
</dbReference>
<feature type="non-terminal residue" evidence="10">
    <location>
        <position position="1"/>
    </location>
</feature>
<evidence type="ECO:0000256" key="5">
    <source>
        <dbReference type="ARBA" id="ARBA00022692"/>
    </source>
</evidence>
<gene>
    <name evidence="10" type="primary">TOM40</name>
    <name evidence="10" type="ORF">IWW36_003757</name>
</gene>
<comment type="subcellular location">
    <subcellularLocation>
        <location evidence="1">Mitochondrion outer membrane</location>
        <topology evidence="1">Multi-pass membrane protein</topology>
    </subcellularLocation>
</comment>
<evidence type="ECO:0000256" key="8">
    <source>
        <dbReference type="ARBA" id="ARBA00023128"/>
    </source>
</evidence>
<keyword evidence="4" id="KW-1134">Transmembrane beta strand</keyword>
<dbReference type="Gene3D" id="3.80.20.20">
    <property type="entry name" value="Receptor L-domain"/>
    <property type="match status" value="2"/>
</dbReference>
<dbReference type="PANTHER" id="PTHR10802">
    <property type="entry name" value="MITOCHONDRIAL IMPORT RECEPTOR SUBUNIT TOM40"/>
    <property type="match status" value="1"/>
</dbReference>
<dbReference type="InterPro" id="IPR037930">
    <property type="entry name" value="Tom40"/>
</dbReference>
<evidence type="ECO:0000256" key="3">
    <source>
        <dbReference type="ARBA" id="ARBA00022448"/>
    </source>
</evidence>
<dbReference type="AlphaFoldDB" id="A0A9W8I9K5"/>
<dbReference type="GO" id="GO:0030150">
    <property type="term" value="P:protein import into mitochondrial matrix"/>
    <property type="evidence" value="ECO:0007669"/>
    <property type="project" value="InterPro"/>
</dbReference>
<dbReference type="SUPFAM" id="SSF52058">
    <property type="entry name" value="L domain-like"/>
    <property type="match status" value="3"/>
</dbReference>
<keyword evidence="8" id="KW-0496">Mitochondrion</keyword>
<dbReference type="EMBL" id="JANBUW010000285">
    <property type="protein sequence ID" value="KAJ2847622.1"/>
    <property type="molecule type" value="Genomic_DNA"/>
</dbReference>
<reference evidence="10" key="1">
    <citation type="submission" date="2022-07" db="EMBL/GenBank/DDBJ databases">
        <title>Phylogenomic reconstructions and comparative analyses of Kickxellomycotina fungi.</title>
        <authorList>
            <person name="Reynolds N.K."/>
            <person name="Stajich J.E."/>
            <person name="Barry K."/>
            <person name="Grigoriev I.V."/>
            <person name="Crous P."/>
            <person name="Smith M.E."/>
        </authorList>
    </citation>
    <scope>NUCLEOTIDE SEQUENCE</scope>
    <source>
        <strain evidence="10">NRRL 1566</strain>
    </source>
</reference>
<evidence type="ECO:0000313" key="10">
    <source>
        <dbReference type="EMBL" id="KAJ2847622.1"/>
    </source>
</evidence>
<keyword evidence="9" id="KW-0472">Membrane</keyword>
<proteinExistence type="inferred from homology"/>
<dbReference type="GO" id="GO:0008320">
    <property type="term" value="F:protein transmembrane transporter activity"/>
    <property type="evidence" value="ECO:0007669"/>
    <property type="project" value="InterPro"/>
</dbReference>
<dbReference type="InterPro" id="IPR023614">
    <property type="entry name" value="Porin_dom_sf"/>
</dbReference>
<sequence>MASTAPAETFTQPAASNVAVPTVSELGLNPKVDFEEELHFKFWNPLHYYRALNQHRLRLSLPNPGQFEFLNKEIKTTMLTNFMFDGGRADLAKILSPNFQVMHSFQLGLPGQTSAFEFAGVYADEDTLMHGKMDTDFNLQGRMNYALSKKLQVKSQMQLMTNDSQSMLQLEGEYTGSDYTGNIKVINPSLVDGTGIYTASYLQSITSKLSLGAELLYQSPMPKIQETSLSLAMRYQPSEDRAWVAQTQGSNLLTTSYWRKISEKTAEYTGYYACGLKQSSACDKNVKVKDQTDLNSVNACSKFKADVLIDGVSGIGALSLDSVKEITGELIIQNMYDLQTVSLGSLTSAGSLKILNNTNVYKVDIPQLTSVDDFQIIVNPNLKELTYRNISSTDNFQIIGTHVATLGAFTASKPGNVEILSNKELSQLDFSSVKETTGYINIANNGKNANVTFSSLTQVGGNASFADVAALDISKLDTVNDDFSLYTNDFKNLTVASLQEAKKSITVSGNGFEAISFPKLQEIGSSLNIVNNTNFNSIAKTTFPKLTTVPGSIVLQGSFDNITFPSLKTVDGQVNLSGKGKLSCDEAEKEL</sequence>
<comment type="caution">
    <text evidence="10">The sequence shown here is derived from an EMBL/GenBank/DDBJ whole genome shotgun (WGS) entry which is preliminary data.</text>
</comment>
<dbReference type="InterPro" id="IPR036941">
    <property type="entry name" value="Rcpt_L-dom_sf"/>
</dbReference>
<evidence type="ECO:0000256" key="1">
    <source>
        <dbReference type="ARBA" id="ARBA00004374"/>
    </source>
</evidence>
<keyword evidence="11" id="KW-1185">Reference proteome</keyword>
<evidence type="ECO:0000256" key="4">
    <source>
        <dbReference type="ARBA" id="ARBA00022452"/>
    </source>
</evidence>
<protein>
    <submittedName>
        <fullName evidence="10">Translocase of outer mitochondrial membrane</fullName>
    </submittedName>
</protein>